<dbReference type="EMBL" id="LR699120">
    <property type="protein sequence ID" value="VVC77038.1"/>
    <property type="molecule type" value="Genomic_DNA"/>
</dbReference>
<keyword evidence="3" id="KW-1185">Reference proteome</keyword>
<dbReference type="Pfam" id="PF19883">
    <property type="entry name" value="DUF6356"/>
    <property type="match status" value="1"/>
</dbReference>
<proteinExistence type="predicted"/>
<accession>A0A5E4PKH3</accession>
<evidence type="ECO:0000313" key="3">
    <source>
        <dbReference type="Proteomes" id="UP000324194"/>
    </source>
</evidence>
<dbReference type="KEGG" id="asip:AQUSIP_23650"/>
<dbReference type="AlphaFoldDB" id="A0A5E4PKH3"/>
<evidence type="ECO:0000256" key="1">
    <source>
        <dbReference type="SAM" id="Phobius"/>
    </source>
</evidence>
<dbReference type="InterPro" id="IPR045936">
    <property type="entry name" value="DUF6356"/>
</dbReference>
<evidence type="ECO:0008006" key="4">
    <source>
        <dbReference type="Google" id="ProtNLM"/>
    </source>
</evidence>
<reference evidence="2 3" key="1">
    <citation type="submission" date="2019-08" db="EMBL/GenBank/DDBJ databases">
        <authorList>
            <person name="Guy L."/>
        </authorList>
    </citation>
    <scope>NUCLEOTIDE SEQUENCE [LARGE SCALE GENOMIC DNA]</scope>
    <source>
        <strain evidence="2 3">SGT-108</strain>
    </source>
</reference>
<sequence>MRNIFTEHPHSIGESYFQHMKFATLFGIKMITGGLACIIHAVLPFLFQKTGSKMLLGMTRHFVERMPSIDGNVTDLFHIIERKKAGTPVSLSKENKAQLIKS</sequence>
<dbReference type="OrthoDB" id="7652114at2"/>
<keyword evidence="1" id="KW-1133">Transmembrane helix</keyword>
<keyword evidence="1" id="KW-0472">Membrane</keyword>
<keyword evidence="1" id="KW-0812">Transmembrane</keyword>
<dbReference type="RefSeq" id="WP_148340441.1">
    <property type="nucleotide sequence ID" value="NZ_LR699120.1"/>
</dbReference>
<evidence type="ECO:0000313" key="2">
    <source>
        <dbReference type="EMBL" id="VVC77038.1"/>
    </source>
</evidence>
<organism evidence="2 3">
    <name type="scientific">Aquicella siphonis</name>
    <dbReference type="NCBI Taxonomy" id="254247"/>
    <lineage>
        <taxon>Bacteria</taxon>
        <taxon>Pseudomonadati</taxon>
        <taxon>Pseudomonadota</taxon>
        <taxon>Gammaproteobacteria</taxon>
        <taxon>Legionellales</taxon>
        <taxon>Coxiellaceae</taxon>
        <taxon>Aquicella</taxon>
    </lineage>
</organism>
<name>A0A5E4PKH3_9COXI</name>
<dbReference type="Proteomes" id="UP000324194">
    <property type="component" value="Chromosome 2"/>
</dbReference>
<feature type="transmembrane region" description="Helical" evidence="1">
    <location>
        <begin position="26"/>
        <end position="47"/>
    </location>
</feature>
<gene>
    <name evidence="2" type="ORF">AQUSIP_23650</name>
</gene>
<protein>
    <recommendedName>
        <fullName evidence="4">Capsule biosynthesis protein</fullName>
    </recommendedName>
</protein>